<dbReference type="GO" id="GO:0016757">
    <property type="term" value="F:glycosyltransferase activity"/>
    <property type="evidence" value="ECO:0007669"/>
    <property type="project" value="UniProtKB-KW"/>
</dbReference>
<accession>B8GDE8</accession>
<feature type="domain" description="Glycosyltransferase subfamily 4-like N-terminal" evidence="3">
    <location>
        <begin position="15"/>
        <end position="166"/>
    </location>
</feature>
<sequence length="364" mass="41170">MVTMKILILTHNIAGGMIHYTSQLANTLAEEHEVVVIAPRGVKRETFQPNVRLLELDLGNIVKNFIKNTLIFTRVIRFLRTVREEDPDIIHVNGYSLWFSLLLPFLHRYPIITTIHDVNPHTGSRQFDQTIARRLFFWYSDALIVHGEWAKKQLSVSTPIYVIPHGDYSFFSTCEGEEVAEEVGTILFFGRIEDYKGLQYLLAAMPEVVSGYPDARLVIAGNGDMGRYMLLLPDESHCTLINRFIEDCEIPSLFMKASMVVLPYIEGTQTGVVPIAYAFHKPVIVTDIGSIPEVVEQGKTGLIVPSHDSAALADGILKLLRNEPLRRAMGDAALRKMKRDLSWETVRGKTVIAYKSVIEDRQCR</sequence>
<keyword evidence="5" id="KW-1185">Reference proteome</keyword>
<dbReference type="SUPFAM" id="SSF53756">
    <property type="entry name" value="UDP-Glycosyltransferase/glycogen phosphorylase"/>
    <property type="match status" value="1"/>
</dbReference>
<evidence type="ECO:0000259" key="3">
    <source>
        <dbReference type="Pfam" id="PF13439"/>
    </source>
</evidence>
<name>B8GDE8_METPE</name>
<dbReference type="InterPro" id="IPR028098">
    <property type="entry name" value="Glyco_trans_4-like_N"/>
</dbReference>
<dbReference type="CAZy" id="GT4">
    <property type="family name" value="Glycosyltransferase Family 4"/>
</dbReference>
<organism evidence="4 5">
    <name type="scientific">Methanosphaerula palustris (strain ATCC BAA-1556 / DSM 19958 / E1-9c)</name>
    <dbReference type="NCBI Taxonomy" id="521011"/>
    <lineage>
        <taxon>Archaea</taxon>
        <taxon>Methanobacteriati</taxon>
        <taxon>Methanobacteriota</taxon>
        <taxon>Stenosarchaea group</taxon>
        <taxon>Methanomicrobia</taxon>
        <taxon>Methanomicrobiales</taxon>
        <taxon>Methanoregulaceae</taxon>
        <taxon>Methanosphaerula</taxon>
    </lineage>
</organism>
<evidence type="ECO:0000256" key="1">
    <source>
        <dbReference type="ARBA" id="ARBA00022676"/>
    </source>
</evidence>
<dbReference type="HOGENOM" id="CLU_009583_6_2_2"/>
<dbReference type="AlphaFoldDB" id="B8GDE8"/>
<dbReference type="Proteomes" id="UP000002457">
    <property type="component" value="Chromosome"/>
</dbReference>
<evidence type="ECO:0000256" key="2">
    <source>
        <dbReference type="ARBA" id="ARBA00022679"/>
    </source>
</evidence>
<dbReference type="CDD" id="cd03801">
    <property type="entry name" value="GT4_PimA-like"/>
    <property type="match status" value="1"/>
</dbReference>
<dbReference type="Pfam" id="PF13692">
    <property type="entry name" value="Glyco_trans_1_4"/>
    <property type="match status" value="1"/>
</dbReference>
<gene>
    <name evidence="4" type="ordered locus">Mpal_1996</name>
</gene>
<dbReference type="eggNOG" id="arCOG01415">
    <property type="taxonomic scope" value="Archaea"/>
</dbReference>
<dbReference type="EMBL" id="CP001338">
    <property type="protein sequence ID" value="ACL17299.1"/>
    <property type="molecule type" value="Genomic_DNA"/>
</dbReference>
<dbReference type="STRING" id="521011.Mpal_1996"/>
<dbReference type="Pfam" id="PF13439">
    <property type="entry name" value="Glyco_transf_4"/>
    <property type="match status" value="1"/>
</dbReference>
<dbReference type="Gene3D" id="3.40.50.2000">
    <property type="entry name" value="Glycogen Phosphorylase B"/>
    <property type="match status" value="2"/>
</dbReference>
<protein>
    <submittedName>
        <fullName evidence="4">Glycosyl transferase group 1</fullName>
    </submittedName>
</protein>
<dbReference type="PANTHER" id="PTHR12526">
    <property type="entry name" value="GLYCOSYLTRANSFERASE"/>
    <property type="match status" value="1"/>
</dbReference>
<reference evidence="4 5" key="1">
    <citation type="journal article" date="2015" name="Genome Announc.">
        <title>Complete Genome Sequence of Methanosphaerula palustris E1-9CT, a Hydrogenotrophic Methanogen Isolated from a Minerotrophic Fen Peatland.</title>
        <authorList>
            <person name="Cadillo-Quiroz H."/>
            <person name="Browne P."/>
            <person name="Kyrpides N."/>
            <person name="Woyke T."/>
            <person name="Goodwin L."/>
            <person name="Detter C."/>
            <person name="Yavitt J.B."/>
            <person name="Zinder S.H."/>
        </authorList>
    </citation>
    <scope>NUCLEOTIDE SEQUENCE [LARGE SCALE GENOMIC DNA]</scope>
    <source>
        <strain evidence="5">ATCC BAA-1556 / DSM 19958 / E1-9c</strain>
    </source>
</reference>
<proteinExistence type="predicted"/>
<dbReference type="KEGG" id="mpl:Mpal_1996"/>
<dbReference type="PANTHER" id="PTHR12526:SF510">
    <property type="entry name" value="D-INOSITOL 3-PHOSPHATE GLYCOSYLTRANSFERASE"/>
    <property type="match status" value="1"/>
</dbReference>
<evidence type="ECO:0000313" key="4">
    <source>
        <dbReference type="EMBL" id="ACL17299.1"/>
    </source>
</evidence>
<evidence type="ECO:0000313" key="5">
    <source>
        <dbReference type="Proteomes" id="UP000002457"/>
    </source>
</evidence>
<keyword evidence="1" id="KW-0328">Glycosyltransferase</keyword>
<keyword evidence="2 4" id="KW-0808">Transferase</keyword>